<keyword evidence="1" id="KW-0472">Membrane</keyword>
<keyword evidence="1" id="KW-0812">Transmembrane</keyword>
<reference evidence="3" key="1">
    <citation type="submission" date="2022-10" db="EMBL/GenBank/DDBJ databases">
        <authorList>
            <person name="Chen Y."/>
            <person name="Dougan E. K."/>
            <person name="Chan C."/>
            <person name="Rhodes N."/>
            <person name="Thang M."/>
        </authorList>
    </citation>
    <scope>NUCLEOTIDE SEQUENCE</scope>
</reference>
<dbReference type="EMBL" id="CAMXCT020001285">
    <property type="protein sequence ID" value="CAL1142012.1"/>
    <property type="molecule type" value="Genomic_DNA"/>
</dbReference>
<dbReference type="PANTHER" id="PTHR43283:SF3">
    <property type="entry name" value="BETA-LACTAMASE FAMILY PROTEIN (AFU_ORTHOLOGUE AFUA_5G07500)"/>
    <property type="match status" value="1"/>
</dbReference>
<dbReference type="Gene3D" id="3.40.710.10">
    <property type="entry name" value="DD-peptidase/beta-lactamase superfamily"/>
    <property type="match status" value="1"/>
</dbReference>
<dbReference type="EMBL" id="CAMXCT030001285">
    <property type="protein sequence ID" value="CAL4775949.1"/>
    <property type="molecule type" value="Genomic_DNA"/>
</dbReference>
<proteinExistence type="predicted"/>
<dbReference type="InterPro" id="IPR050789">
    <property type="entry name" value="Diverse_Enzym_Activities"/>
</dbReference>
<organism evidence="3">
    <name type="scientific">Cladocopium goreaui</name>
    <dbReference type="NCBI Taxonomy" id="2562237"/>
    <lineage>
        <taxon>Eukaryota</taxon>
        <taxon>Sar</taxon>
        <taxon>Alveolata</taxon>
        <taxon>Dinophyceae</taxon>
        <taxon>Suessiales</taxon>
        <taxon>Symbiodiniaceae</taxon>
        <taxon>Cladocopium</taxon>
    </lineage>
</organism>
<evidence type="ECO:0000259" key="2">
    <source>
        <dbReference type="Pfam" id="PF00144"/>
    </source>
</evidence>
<dbReference type="EMBL" id="CAMXCT010001285">
    <property type="protein sequence ID" value="CAI3988637.1"/>
    <property type="molecule type" value="Genomic_DNA"/>
</dbReference>
<keyword evidence="5" id="KW-1185">Reference proteome</keyword>
<comment type="caution">
    <text evidence="3">The sequence shown here is derived from an EMBL/GenBank/DDBJ whole genome shotgun (WGS) entry which is preliminary data.</text>
</comment>
<dbReference type="InterPro" id="IPR001466">
    <property type="entry name" value="Beta-lactam-related"/>
</dbReference>
<feature type="domain" description="Beta-lactamase-related" evidence="2">
    <location>
        <begin position="77"/>
        <end position="486"/>
    </location>
</feature>
<dbReference type="Proteomes" id="UP001152797">
    <property type="component" value="Unassembled WGS sequence"/>
</dbReference>
<feature type="transmembrane region" description="Helical" evidence="1">
    <location>
        <begin position="20"/>
        <end position="43"/>
    </location>
</feature>
<dbReference type="PANTHER" id="PTHR43283">
    <property type="entry name" value="BETA-LACTAMASE-RELATED"/>
    <property type="match status" value="1"/>
</dbReference>
<evidence type="ECO:0000313" key="4">
    <source>
        <dbReference type="EMBL" id="CAL4775949.1"/>
    </source>
</evidence>
<dbReference type="Pfam" id="PF00144">
    <property type="entry name" value="Beta-lactamase"/>
    <property type="match status" value="1"/>
</dbReference>
<name>A0A9P1CAL1_9DINO</name>
<dbReference type="OrthoDB" id="428260at2759"/>
<protein>
    <submittedName>
        <fullName evidence="4">Beta-lactamase-related domain-containing protein</fullName>
    </submittedName>
</protein>
<dbReference type="SUPFAM" id="SSF56601">
    <property type="entry name" value="beta-lactamase/transpeptidase-like"/>
    <property type="match status" value="1"/>
</dbReference>
<evidence type="ECO:0000256" key="1">
    <source>
        <dbReference type="SAM" id="Phobius"/>
    </source>
</evidence>
<gene>
    <name evidence="3" type="ORF">C1SCF055_LOCUS15777</name>
</gene>
<evidence type="ECO:0000313" key="5">
    <source>
        <dbReference type="Proteomes" id="UP001152797"/>
    </source>
</evidence>
<sequence>MWANLSVPGHRVNRVSTTAAAVLAGACIAWIVGLFQWAPAVLLPRLRVRTAATPRSSPTDGINIDKLALLAKDFDTRYVQTGRVKGGLLAVVHCGKIVGVWEMGKYSCDTVFKFFSISKVFTAIAGLQLCEEKGISLETPISALVPEWPAKLRDESGKVLPPLLLKHCLTHTGGFSKALPTVHPLPSLREAELQRIKDQIRGQGRTPQTLREAVELEGQRPQIFSPGRHFNYCGVGSQLVARAVEEAFGMNIAEYMQQRIFKPASMDNMGFVIDELLSKNCVSTDYHPWVLPAVAATIPSRWRRMRLRITGLWCQLCGQKLVDNIKPAGSGVILPTKLWDRSLKFFHPDAGLVGTGADFVKWLQVMTGNGEQAEADRCQKVLSQFVLDSLATPITPELQPPFALDAPLTSNRLFPVRGDPVQRSHRPFNSFPGQQFSLGGCVITNPEKIGLPKRAEGTWHWMGFASTYFFVNPREKLSACFLTQLVSHRTYPILDELVTGVHESLT</sequence>
<dbReference type="AlphaFoldDB" id="A0A9P1CAL1"/>
<dbReference type="InterPro" id="IPR012338">
    <property type="entry name" value="Beta-lactam/transpept-like"/>
</dbReference>
<keyword evidence="1" id="KW-1133">Transmembrane helix</keyword>
<evidence type="ECO:0000313" key="3">
    <source>
        <dbReference type="EMBL" id="CAI3988637.1"/>
    </source>
</evidence>
<accession>A0A9P1CAL1</accession>
<reference evidence="4 5" key="2">
    <citation type="submission" date="2024-05" db="EMBL/GenBank/DDBJ databases">
        <authorList>
            <person name="Chen Y."/>
            <person name="Shah S."/>
            <person name="Dougan E. K."/>
            <person name="Thang M."/>
            <person name="Chan C."/>
        </authorList>
    </citation>
    <scope>NUCLEOTIDE SEQUENCE [LARGE SCALE GENOMIC DNA]</scope>
</reference>